<proteinExistence type="predicted"/>
<comment type="caution">
    <text evidence="1">The sequence shown here is derived from an EMBL/GenBank/DDBJ whole genome shotgun (WGS) entry which is preliminary data.</text>
</comment>
<name>X1H7L6_9ZZZZ</name>
<reference evidence="1" key="1">
    <citation type="journal article" date="2014" name="Front. Microbiol.">
        <title>High frequency of phylogenetically diverse reductive dehalogenase-homologous genes in deep subseafloor sedimentary metagenomes.</title>
        <authorList>
            <person name="Kawai M."/>
            <person name="Futagami T."/>
            <person name="Toyoda A."/>
            <person name="Takaki Y."/>
            <person name="Nishi S."/>
            <person name="Hori S."/>
            <person name="Arai W."/>
            <person name="Tsubouchi T."/>
            <person name="Morono Y."/>
            <person name="Uchiyama I."/>
            <person name="Ito T."/>
            <person name="Fujiyama A."/>
            <person name="Inagaki F."/>
            <person name="Takami H."/>
        </authorList>
    </citation>
    <scope>NUCLEOTIDE SEQUENCE</scope>
    <source>
        <strain evidence="1">Expedition CK06-06</strain>
    </source>
</reference>
<dbReference type="InterPro" id="IPR027417">
    <property type="entry name" value="P-loop_NTPase"/>
</dbReference>
<protein>
    <submittedName>
        <fullName evidence="1">Uncharacterized protein</fullName>
    </submittedName>
</protein>
<sequence length="115" mass="13047">KASIGILIIFEISQTLKKLKKFFLFTISLILDSGIENFFTNTSIKLELALRFPENYDKFVKNVYRNVDALKGISNPLVAENISKGTINRLIDYILKDYSCIIVDTQTVINGLVLD</sequence>
<accession>X1H7L6</accession>
<organism evidence="1">
    <name type="scientific">marine sediment metagenome</name>
    <dbReference type="NCBI Taxonomy" id="412755"/>
    <lineage>
        <taxon>unclassified sequences</taxon>
        <taxon>metagenomes</taxon>
        <taxon>ecological metagenomes</taxon>
    </lineage>
</organism>
<dbReference type="AlphaFoldDB" id="X1H7L6"/>
<gene>
    <name evidence="1" type="ORF">S03H2_26306</name>
</gene>
<evidence type="ECO:0000313" key="1">
    <source>
        <dbReference type="EMBL" id="GAH41303.1"/>
    </source>
</evidence>
<dbReference type="Gene3D" id="3.40.50.300">
    <property type="entry name" value="P-loop containing nucleotide triphosphate hydrolases"/>
    <property type="match status" value="1"/>
</dbReference>
<dbReference type="EMBL" id="BARU01015200">
    <property type="protein sequence ID" value="GAH41303.1"/>
    <property type="molecule type" value="Genomic_DNA"/>
</dbReference>
<feature type="non-terminal residue" evidence="1">
    <location>
        <position position="115"/>
    </location>
</feature>
<feature type="non-terminal residue" evidence="1">
    <location>
        <position position="1"/>
    </location>
</feature>